<evidence type="ECO:0000256" key="6">
    <source>
        <dbReference type="ARBA" id="ARBA00022801"/>
    </source>
</evidence>
<evidence type="ECO:0000256" key="3">
    <source>
        <dbReference type="ARBA" id="ARBA00012479"/>
    </source>
</evidence>
<dbReference type="InterPro" id="IPR000801">
    <property type="entry name" value="Esterase-like"/>
</dbReference>
<dbReference type="PANTHER" id="PTHR10061">
    <property type="entry name" value="S-FORMYLGLUTATHIONE HYDROLASE"/>
    <property type="match status" value="1"/>
</dbReference>
<evidence type="ECO:0000256" key="7">
    <source>
        <dbReference type="ARBA" id="ARBA00032082"/>
    </source>
</evidence>
<evidence type="ECO:0000313" key="8">
    <source>
        <dbReference type="EMBL" id="KAJ3636248.1"/>
    </source>
</evidence>
<accession>A0AA38HJC8</accession>
<reference evidence="8" key="1">
    <citation type="journal article" date="2023" name="G3 (Bethesda)">
        <title>Whole genome assemblies of Zophobas morio and Tenebrio molitor.</title>
        <authorList>
            <person name="Kaur S."/>
            <person name="Stinson S.A."/>
            <person name="diCenzo G.C."/>
        </authorList>
    </citation>
    <scope>NUCLEOTIDE SEQUENCE</scope>
    <source>
        <strain evidence="8">QUZm001</strain>
    </source>
</reference>
<dbReference type="GO" id="GO:0018738">
    <property type="term" value="F:S-formylglutathione hydrolase activity"/>
    <property type="evidence" value="ECO:0007669"/>
    <property type="project" value="UniProtKB-EC"/>
</dbReference>
<dbReference type="AlphaFoldDB" id="A0AA38HJC8"/>
<dbReference type="SUPFAM" id="SSF53474">
    <property type="entry name" value="alpha/beta-Hydrolases"/>
    <property type="match status" value="1"/>
</dbReference>
<dbReference type="Proteomes" id="UP001168821">
    <property type="component" value="Unassembled WGS sequence"/>
</dbReference>
<name>A0AA38HJC8_9CUCU</name>
<dbReference type="Gene3D" id="3.40.50.1820">
    <property type="entry name" value="alpha/beta hydrolase"/>
    <property type="match status" value="1"/>
</dbReference>
<keyword evidence="5" id="KW-0719">Serine esterase</keyword>
<dbReference type="InterPro" id="IPR029058">
    <property type="entry name" value="AB_hydrolase_fold"/>
</dbReference>
<dbReference type="InterPro" id="IPR014186">
    <property type="entry name" value="S-formylglutathione_hydrol"/>
</dbReference>
<evidence type="ECO:0000313" key="9">
    <source>
        <dbReference type="Proteomes" id="UP001168821"/>
    </source>
</evidence>
<proteinExistence type="inferred from homology"/>
<organism evidence="8 9">
    <name type="scientific">Zophobas morio</name>
    <dbReference type="NCBI Taxonomy" id="2755281"/>
    <lineage>
        <taxon>Eukaryota</taxon>
        <taxon>Metazoa</taxon>
        <taxon>Ecdysozoa</taxon>
        <taxon>Arthropoda</taxon>
        <taxon>Hexapoda</taxon>
        <taxon>Insecta</taxon>
        <taxon>Pterygota</taxon>
        <taxon>Neoptera</taxon>
        <taxon>Endopterygota</taxon>
        <taxon>Coleoptera</taxon>
        <taxon>Polyphaga</taxon>
        <taxon>Cucujiformia</taxon>
        <taxon>Tenebrionidae</taxon>
        <taxon>Zophobas</taxon>
    </lineage>
</organism>
<evidence type="ECO:0000256" key="2">
    <source>
        <dbReference type="ARBA" id="ARBA00005622"/>
    </source>
</evidence>
<keyword evidence="6" id="KW-0378">Hydrolase</keyword>
<dbReference type="EC" id="3.1.2.12" evidence="3"/>
<sequence>MTKAGALKHASHKGIALVCPDTSPRGLNIQGENEHWDFGTGASFYLNATEHPWRENYQMFDYITTELPEIIKQNFNIDDNKMGIFGHSMGGHGALICGLKCPTLFKTVSALAPLCHPVNSSFGKKAFKGYLGSLDAGKDWDACELVKKSSQPLSSPVLIDQGSNLSLNA</sequence>
<evidence type="ECO:0000256" key="4">
    <source>
        <dbReference type="ARBA" id="ARBA00016774"/>
    </source>
</evidence>
<dbReference type="EMBL" id="JALNTZ010000337">
    <property type="protein sequence ID" value="KAJ3636248.1"/>
    <property type="molecule type" value="Genomic_DNA"/>
</dbReference>
<evidence type="ECO:0000256" key="1">
    <source>
        <dbReference type="ARBA" id="ARBA00002608"/>
    </source>
</evidence>
<dbReference type="PANTHER" id="PTHR10061:SF0">
    <property type="entry name" value="S-FORMYLGLUTATHIONE HYDROLASE"/>
    <property type="match status" value="1"/>
</dbReference>
<protein>
    <recommendedName>
        <fullName evidence="4">S-formylglutathione hydrolase</fullName>
        <ecNumber evidence="3">3.1.2.12</ecNumber>
    </recommendedName>
    <alternativeName>
        <fullName evidence="7">Esterase D</fullName>
    </alternativeName>
</protein>
<dbReference type="GO" id="GO:0052689">
    <property type="term" value="F:carboxylic ester hydrolase activity"/>
    <property type="evidence" value="ECO:0007669"/>
    <property type="project" value="UniProtKB-KW"/>
</dbReference>
<dbReference type="GO" id="GO:0005829">
    <property type="term" value="C:cytosol"/>
    <property type="evidence" value="ECO:0007669"/>
    <property type="project" value="TreeGrafter"/>
</dbReference>
<feature type="non-terminal residue" evidence="8">
    <location>
        <position position="1"/>
    </location>
</feature>
<keyword evidence="9" id="KW-1185">Reference proteome</keyword>
<gene>
    <name evidence="8" type="ORF">Zmor_011866</name>
</gene>
<comment type="caution">
    <text evidence="8">The sequence shown here is derived from an EMBL/GenBank/DDBJ whole genome shotgun (WGS) entry which is preliminary data.</text>
</comment>
<dbReference type="Pfam" id="PF00756">
    <property type="entry name" value="Esterase"/>
    <property type="match status" value="1"/>
</dbReference>
<comment type="function">
    <text evidence="1">Serine hydrolase involved in the detoxification of formaldehyde.</text>
</comment>
<dbReference type="GO" id="GO:0046294">
    <property type="term" value="P:formaldehyde catabolic process"/>
    <property type="evidence" value="ECO:0007669"/>
    <property type="project" value="InterPro"/>
</dbReference>
<evidence type="ECO:0000256" key="5">
    <source>
        <dbReference type="ARBA" id="ARBA00022487"/>
    </source>
</evidence>
<comment type="similarity">
    <text evidence="2">Belongs to the esterase D family.</text>
</comment>